<feature type="binding site" evidence="3">
    <location>
        <begin position="31"/>
        <end position="38"/>
    </location>
    <ligand>
        <name>GTP</name>
        <dbReference type="ChEBI" id="CHEBI:37565"/>
    </ligand>
</feature>
<evidence type="ECO:0000256" key="2">
    <source>
        <dbReference type="ARBA" id="ARBA00023134"/>
    </source>
</evidence>
<evidence type="ECO:0000256" key="1">
    <source>
        <dbReference type="ARBA" id="ARBA00022741"/>
    </source>
</evidence>
<dbReference type="SUPFAM" id="SSF52540">
    <property type="entry name" value="P-loop containing nucleoside triphosphate hydrolases"/>
    <property type="match status" value="1"/>
</dbReference>
<dbReference type="PRINTS" id="PR00328">
    <property type="entry name" value="SAR1GTPBP"/>
</dbReference>
<proteinExistence type="inferred from homology"/>
<dbReference type="RefSeq" id="XP_017989521.1">
    <property type="nucleotide sequence ID" value="XM_018134207.1"/>
</dbReference>
<organism evidence="7 8">
    <name type="scientific">Eremothecium sinecaudum</name>
    <dbReference type="NCBI Taxonomy" id="45286"/>
    <lineage>
        <taxon>Eukaryota</taxon>
        <taxon>Fungi</taxon>
        <taxon>Dikarya</taxon>
        <taxon>Ascomycota</taxon>
        <taxon>Saccharomycotina</taxon>
        <taxon>Saccharomycetes</taxon>
        <taxon>Saccharomycetales</taxon>
        <taxon>Saccharomycetaceae</taxon>
        <taxon>Eremothecium</taxon>
    </lineage>
</organism>
<feature type="binding site" evidence="4">
    <location>
        <position position="38"/>
    </location>
    <ligand>
        <name>Mg(2+)</name>
        <dbReference type="ChEBI" id="CHEBI:18420"/>
    </ligand>
</feature>
<sequence length="265" mass="30017">MKLLRNLLDFLRGYMQWFFAQRQQLRIAVLGLQNSGKSTFTAFLTGEPFQADVVPTLGANIKRATIGQTSIQIYDLAGQLRFRFLWGRYLQKVDLIVYVMDLSDHTCWEQSKSTLHEVLVATNTERVPVLVLGNKKDLTDVPLSVGQTEPTQGQSYRSQQSNTTANLSSPSSPSDPSPYQWKFIKPLLSHYDYDDIPKFNLDGTNQHILKDIHILSKEIGIDLCNGILHTTSDTTLTMDRDVGIFTISCKQGTCMQEVIDWILQI</sequence>
<keyword evidence="1 3" id="KW-0547">Nucleotide-binding</keyword>
<dbReference type="PROSITE" id="PS51417">
    <property type="entry name" value="ARF"/>
    <property type="match status" value="1"/>
</dbReference>
<dbReference type="EMBL" id="CP014248">
    <property type="protein sequence ID" value="AMD22525.1"/>
    <property type="molecule type" value="Genomic_DNA"/>
</dbReference>
<dbReference type="OrthoDB" id="2011769at2759"/>
<dbReference type="InterPro" id="IPR027417">
    <property type="entry name" value="P-loop_NTPase"/>
</dbReference>
<dbReference type="STRING" id="45286.A0A0X8HW21"/>
<accession>A0A0X8HW21</accession>
<evidence type="ECO:0000256" key="3">
    <source>
        <dbReference type="PIRSR" id="PIRSR606689-1"/>
    </source>
</evidence>
<dbReference type="PANTHER" id="PTHR45732:SF7">
    <property type="entry name" value="ADP-RIBOSYLATION FACTOR-LIKE PROTEIN 8"/>
    <property type="match status" value="1"/>
</dbReference>
<protein>
    <submittedName>
        <fullName evidence="7">HHL245Cp</fullName>
    </submittedName>
</protein>
<evidence type="ECO:0000313" key="7">
    <source>
        <dbReference type="EMBL" id="AMD22525.1"/>
    </source>
</evidence>
<name>A0A0X8HW21_9SACH</name>
<feature type="binding site" evidence="3">
    <location>
        <position position="78"/>
    </location>
    <ligand>
        <name>GTP</name>
        <dbReference type="ChEBI" id="CHEBI:37565"/>
    </ligand>
</feature>
<keyword evidence="4" id="KW-0479">Metal-binding</keyword>
<keyword evidence="8" id="KW-1185">Reference proteome</keyword>
<comment type="similarity">
    <text evidence="5">Belongs to the small GTPase superfamily. Arf family.</text>
</comment>
<dbReference type="GO" id="GO:0098852">
    <property type="term" value="C:lytic vacuole membrane"/>
    <property type="evidence" value="ECO:0007669"/>
    <property type="project" value="TreeGrafter"/>
</dbReference>
<dbReference type="Proteomes" id="UP000243052">
    <property type="component" value="Chromosome viii"/>
</dbReference>
<dbReference type="GeneID" id="28725884"/>
<dbReference type="NCBIfam" id="TIGR00231">
    <property type="entry name" value="small_GTP"/>
    <property type="match status" value="1"/>
</dbReference>
<dbReference type="GO" id="GO:0005525">
    <property type="term" value="F:GTP binding"/>
    <property type="evidence" value="ECO:0007669"/>
    <property type="project" value="UniProtKB-KW"/>
</dbReference>
<feature type="compositionally biased region" description="Low complexity" evidence="6">
    <location>
        <begin position="168"/>
        <end position="178"/>
    </location>
</feature>
<keyword evidence="2 3" id="KW-0342">GTP-binding</keyword>
<evidence type="ECO:0000256" key="6">
    <source>
        <dbReference type="SAM" id="MobiDB-lite"/>
    </source>
</evidence>
<dbReference type="SMART" id="SM00175">
    <property type="entry name" value="RAB"/>
    <property type="match status" value="1"/>
</dbReference>
<dbReference type="GO" id="GO:0003924">
    <property type="term" value="F:GTPase activity"/>
    <property type="evidence" value="ECO:0007669"/>
    <property type="project" value="InterPro"/>
</dbReference>
<keyword evidence="4" id="KW-0460">Magnesium</keyword>
<dbReference type="AlphaFoldDB" id="A0A0X8HW21"/>
<feature type="binding site" evidence="4">
    <location>
        <position position="56"/>
    </location>
    <ligand>
        <name>Mg(2+)</name>
        <dbReference type="ChEBI" id="CHEBI:18420"/>
    </ligand>
</feature>
<dbReference type="SMART" id="SM00177">
    <property type="entry name" value="ARF"/>
    <property type="match status" value="1"/>
</dbReference>
<evidence type="ECO:0000256" key="4">
    <source>
        <dbReference type="PIRSR" id="PIRSR606689-2"/>
    </source>
</evidence>
<feature type="region of interest" description="Disordered" evidence="6">
    <location>
        <begin position="141"/>
        <end position="178"/>
    </location>
</feature>
<dbReference type="Pfam" id="PF00025">
    <property type="entry name" value="Arf"/>
    <property type="match status" value="1"/>
</dbReference>
<gene>
    <name evidence="7" type="ORF">AW171_hschr84574</name>
</gene>
<dbReference type="InterPro" id="IPR006689">
    <property type="entry name" value="Small_GTPase_ARF/SAR"/>
</dbReference>
<evidence type="ECO:0000313" key="8">
    <source>
        <dbReference type="Proteomes" id="UP000243052"/>
    </source>
</evidence>
<dbReference type="PROSITE" id="PS51419">
    <property type="entry name" value="RAB"/>
    <property type="match status" value="1"/>
</dbReference>
<dbReference type="GO" id="GO:0046872">
    <property type="term" value="F:metal ion binding"/>
    <property type="evidence" value="ECO:0007669"/>
    <property type="project" value="UniProtKB-KW"/>
</dbReference>
<reference evidence="7 8" key="1">
    <citation type="submission" date="2016-01" db="EMBL/GenBank/DDBJ databases">
        <title>Genome sequence of the yeast Holleya sinecauda.</title>
        <authorList>
            <person name="Dietrich F.S."/>
        </authorList>
    </citation>
    <scope>NUCLEOTIDE SEQUENCE [LARGE SCALE GENOMIC DNA]</scope>
    <source>
        <strain evidence="7 8">ATCC 58844</strain>
    </source>
</reference>
<dbReference type="Gene3D" id="3.40.50.300">
    <property type="entry name" value="P-loop containing nucleotide triphosphate hydrolases"/>
    <property type="match status" value="1"/>
</dbReference>
<dbReference type="SMART" id="SM00178">
    <property type="entry name" value="SAR"/>
    <property type="match status" value="1"/>
</dbReference>
<dbReference type="PANTHER" id="PTHR45732">
    <property type="entry name" value="ADP-RIBOSYLATION FACTOR-LIKE PROTEIN 8"/>
    <property type="match status" value="1"/>
</dbReference>
<evidence type="ECO:0000256" key="5">
    <source>
        <dbReference type="RuleBase" id="RU003925"/>
    </source>
</evidence>
<feature type="compositionally biased region" description="Polar residues" evidence="6">
    <location>
        <begin position="145"/>
        <end position="167"/>
    </location>
</feature>
<feature type="binding site" evidence="3">
    <location>
        <begin position="134"/>
        <end position="137"/>
    </location>
    <ligand>
        <name>GTP</name>
        <dbReference type="ChEBI" id="CHEBI:37565"/>
    </ligand>
</feature>
<dbReference type="InterPro" id="IPR005225">
    <property type="entry name" value="Small_GTP-bd"/>
</dbReference>